<evidence type="ECO:0000256" key="4">
    <source>
        <dbReference type="ARBA" id="ARBA00022679"/>
    </source>
</evidence>
<reference evidence="9 10" key="1">
    <citation type="submission" date="2018-08" db="EMBL/GenBank/DDBJ databases">
        <title>Fulvimarina sp. 85, whole genome shotgun sequence.</title>
        <authorList>
            <person name="Tuo L."/>
        </authorList>
    </citation>
    <scope>NUCLEOTIDE SEQUENCE [LARGE SCALE GENOMIC DNA]</scope>
    <source>
        <strain evidence="9 10">85</strain>
    </source>
</reference>
<evidence type="ECO:0000256" key="2">
    <source>
        <dbReference type="ARBA" id="ARBA00011738"/>
    </source>
</evidence>
<evidence type="ECO:0000259" key="8">
    <source>
        <dbReference type="Pfam" id="PF01636"/>
    </source>
</evidence>
<organism evidence="9 10">
    <name type="scientific">Fulvimarina endophytica</name>
    <dbReference type="NCBI Taxonomy" id="2293836"/>
    <lineage>
        <taxon>Bacteria</taxon>
        <taxon>Pseudomonadati</taxon>
        <taxon>Pseudomonadota</taxon>
        <taxon>Alphaproteobacteria</taxon>
        <taxon>Hyphomicrobiales</taxon>
        <taxon>Aurantimonadaceae</taxon>
        <taxon>Fulvimarina</taxon>
    </lineage>
</organism>
<dbReference type="PANTHER" id="PTHR34273">
    <property type="entry name" value="METHYLTHIORIBOSE KINASE"/>
    <property type="match status" value="1"/>
</dbReference>
<evidence type="ECO:0000256" key="1">
    <source>
        <dbReference type="ARBA" id="ARBA00010165"/>
    </source>
</evidence>
<dbReference type="Pfam" id="PF01636">
    <property type="entry name" value="APH"/>
    <property type="match status" value="1"/>
</dbReference>
<comment type="subunit">
    <text evidence="2">Homodimer.</text>
</comment>
<keyword evidence="6 9" id="KW-0418">Kinase</keyword>
<dbReference type="Proteomes" id="UP000264310">
    <property type="component" value="Unassembled WGS sequence"/>
</dbReference>
<comment type="caution">
    <text evidence="9">The sequence shown here is derived from an EMBL/GenBank/DDBJ whole genome shotgun (WGS) entry which is preliminary data.</text>
</comment>
<dbReference type="SUPFAM" id="SSF56112">
    <property type="entry name" value="Protein kinase-like (PK-like)"/>
    <property type="match status" value="1"/>
</dbReference>
<evidence type="ECO:0000256" key="7">
    <source>
        <dbReference type="ARBA" id="ARBA00022840"/>
    </source>
</evidence>
<dbReference type="PANTHER" id="PTHR34273:SF2">
    <property type="entry name" value="METHYLTHIORIBOSE KINASE"/>
    <property type="match status" value="1"/>
</dbReference>
<dbReference type="AlphaFoldDB" id="A0A371WZE5"/>
<dbReference type="NCBIfam" id="TIGR01767">
    <property type="entry name" value="MTRK"/>
    <property type="match status" value="1"/>
</dbReference>
<comment type="similarity">
    <text evidence="1">Belongs to the methylthioribose kinase family.</text>
</comment>
<dbReference type="GO" id="GO:0005524">
    <property type="term" value="F:ATP binding"/>
    <property type="evidence" value="ECO:0007669"/>
    <property type="project" value="UniProtKB-KW"/>
</dbReference>
<dbReference type="RefSeq" id="WP_116684296.1">
    <property type="nucleotide sequence ID" value="NZ_QURL01000007.1"/>
</dbReference>
<dbReference type="OrthoDB" id="9777791at2"/>
<dbReference type="InterPro" id="IPR011009">
    <property type="entry name" value="Kinase-like_dom_sf"/>
</dbReference>
<protein>
    <recommendedName>
        <fullName evidence="3">S-methyl-5-thioribose kinase</fullName>
        <ecNumber evidence="3">2.7.1.100</ecNumber>
    </recommendedName>
</protein>
<evidence type="ECO:0000313" key="10">
    <source>
        <dbReference type="Proteomes" id="UP000264310"/>
    </source>
</evidence>
<gene>
    <name evidence="9" type="primary">mtnK</name>
    <name evidence="9" type="ORF">DYI37_16115</name>
</gene>
<feature type="domain" description="Aminoglycoside phosphotransferase" evidence="8">
    <location>
        <begin position="43"/>
        <end position="273"/>
    </location>
</feature>
<dbReference type="PIRSF" id="PIRSF031134">
    <property type="entry name" value="MTRK"/>
    <property type="match status" value="1"/>
</dbReference>
<dbReference type="Gene3D" id="3.90.1200.10">
    <property type="match status" value="1"/>
</dbReference>
<keyword evidence="4 9" id="KW-0808">Transferase</keyword>
<dbReference type="InterPro" id="IPR002575">
    <property type="entry name" value="Aminoglycoside_PTrfase"/>
</dbReference>
<accession>A0A371WZE5</accession>
<evidence type="ECO:0000256" key="5">
    <source>
        <dbReference type="ARBA" id="ARBA00022741"/>
    </source>
</evidence>
<dbReference type="GO" id="GO:0009086">
    <property type="term" value="P:methionine biosynthetic process"/>
    <property type="evidence" value="ECO:0007669"/>
    <property type="project" value="InterPro"/>
</dbReference>
<dbReference type="EMBL" id="QURL01000007">
    <property type="protein sequence ID" value="RFC62355.1"/>
    <property type="molecule type" value="Genomic_DNA"/>
</dbReference>
<dbReference type="InterPro" id="IPR009212">
    <property type="entry name" value="Methylthioribose_kinase"/>
</dbReference>
<sequence>MTASFPTPAGYRVLERRDISAIVAEVDTLADKLGGTPDDWETSEISDGNMNAVFRVSGPEGSIVVKQALPYIRVIGEGWPFPVSRIAFEAEALERQLAALPGSVPEKLHYDESLGLLVMEDLSGYRVARLAFVKGRRFANFAEDMGAFLAHTLYRTSDFHLTTPQKKALAAGFAGNSHLCQTTEEVIFTGPYGERPFNRITEGNEEIAVRLREDSALKQAASEMKLAFRTKSEALLHGDLHTGSVMVTDTETRVIDAEWAFHGPMGFDPGALIGNLLLAAISQPGHADAADDRRAMTDWLLETAKRVWIEFDRGFRRLASEDRSEIFPHDILDAAARDAIVDRHLAAVFEDMVGFAGAKMIRRILGISHVEDFEAIGDVAMRAQLERHALRVARRLLLERREIADMDRVLAVLAEER</sequence>
<keyword evidence="10" id="KW-1185">Reference proteome</keyword>
<name>A0A371WZE5_9HYPH</name>
<keyword evidence="5" id="KW-0547">Nucleotide-binding</keyword>
<dbReference type="GO" id="GO:0046522">
    <property type="term" value="F:S-methyl-5-thioribose kinase activity"/>
    <property type="evidence" value="ECO:0007669"/>
    <property type="project" value="UniProtKB-EC"/>
</dbReference>
<dbReference type="EC" id="2.7.1.100" evidence="3"/>
<proteinExistence type="inferred from homology"/>
<evidence type="ECO:0000256" key="6">
    <source>
        <dbReference type="ARBA" id="ARBA00022777"/>
    </source>
</evidence>
<evidence type="ECO:0000256" key="3">
    <source>
        <dbReference type="ARBA" id="ARBA00012128"/>
    </source>
</evidence>
<evidence type="ECO:0000313" key="9">
    <source>
        <dbReference type="EMBL" id="RFC62355.1"/>
    </source>
</evidence>
<dbReference type="Gene3D" id="3.30.200.20">
    <property type="entry name" value="Phosphorylase Kinase, domain 1"/>
    <property type="match status" value="1"/>
</dbReference>
<keyword evidence="7" id="KW-0067">ATP-binding</keyword>